<dbReference type="STRING" id="27342.A0A0H2SAT8"/>
<dbReference type="GO" id="GO:0008408">
    <property type="term" value="F:3'-5' exonuclease activity"/>
    <property type="evidence" value="ECO:0007669"/>
    <property type="project" value="InterPro"/>
</dbReference>
<comment type="function">
    <text evidence="9">Exoribonuclease involved in ribosome biosynthesis. Involved in the processing of ITS1, the internal transcribed spacer localized between the 18S and 5.8S rRNAs.</text>
</comment>
<dbReference type="SUPFAM" id="SSF53098">
    <property type="entry name" value="Ribonuclease H-like"/>
    <property type="match status" value="1"/>
</dbReference>
<evidence type="ECO:0000256" key="3">
    <source>
        <dbReference type="ARBA" id="ARBA00016937"/>
    </source>
</evidence>
<dbReference type="OrthoDB" id="8191639at2759"/>
<dbReference type="GO" id="GO:0005634">
    <property type="term" value="C:nucleus"/>
    <property type="evidence" value="ECO:0007669"/>
    <property type="project" value="UniProtKB-SubCell"/>
</dbReference>
<dbReference type="SMART" id="SM00479">
    <property type="entry name" value="EXOIII"/>
    <property type="match status" value="1"/>
</dbReference>
<dbReference type="InterPro" id="IPR037431">
    <property type="entry name" value="REX4_DEDDh_dom"/>
</dbReference>
<name>A0A0H2SAT8_9AGAM</name>
<dbReference type="PANTHER" id="PTHR12801">
    <property type="entry name" value="RNA EXONUCLEASE REXO1 / RECO3 FAMILY MEMBER-RELATED"/>
    <property type="match status" value="1"/>
</dbReference>
<feature type="domain" description="Exonuclease" evidence="10">
    <location>
        <begin position="9"/>
        <end position="174"/>
    </location>
</feature>
<evidence type="ECO:0000256" key="5">
    <source>
        <dbReference type="ARBA" id="ARBA00022722"/>
    </source>
</evidence>
<evidence type="ECO:0000256" key="8">
    <source>
        <dbReference type="ARBA" id="ARBA00023242"/>
    </source>
</evidence>
<comment type="similarity">
    <text evidence="2">Belongs to the REXO4 family.</text>
</comment>
<comment type="subcellular location">
    <subcellularLocation>
        <location evidence="1">Nucleus</location>
    </subcellularLocation>
</comment>
<keyword evidence="8" id="KW-0539">Nucleus</keyword>
<evidence type="ECO:0000256" key="6">
    <source>
        <dbReference type="ARBA" id="ARBA00022801"/>
    </source>
</evidence>
<keyword evidence="5" id="KW-0540">Nuclease</keyword>
<dbReference type="CDD" id="cd06144">
    <property type="entry name" value="REX4_like"/>
    <property type="match status" value="1"/>
</dbReference>
<dbReference type="PANTHER" id="PTHR12801:SF45">
    <property type="entry name" value="RNA EXONUCLEASE 4"/>
    <property type="match status" value="1"/>
</dbReference>
<evidence type="ECO:0000256" key="9">
    <source>
        <dbReference type="ARBA" id="ARBA00025599"/>
    </source>
</evidence>
<dbReference type="InterPro" id="IPR012337">
    <property type="entry name" value="RNaseH-like_sf"/>
</dbReference>
<evidence type="ECO:0000256" key="1">
    <source>
        <dbReference type="ARBA" id="ARBA00004123"/>
    </source>
</evidence>
<evidence type="ECO:0000313" key="11">
    <source>
        <dbReference type="EMBL" id="KLO13981.1"/>
    </source>
</evidence>
<dbReference type="AlphaFoldDB" id="A0A0H2SAT8"/>
<keyword evidence="4" id="KW-0698">rRNA processing</keyword>
<dbReference type="GO" id="GO:0003676">
    <property type="term" value="F:nucleic acid binding"/>
    <property type="evidence" value="ECO:0007669"/>
    <property type="project" value="InterPro"/>
</dbReference>
<dbReference type="EMBL" id="KQ085951">
    <property type="protein sequence ID" value="KLO13981.1"/>
    <property type="molecule type" value="Genomic_DNA"/>
</dbReference>
<protein>
    <recommendedName>
        <fullName evidence="3">RNA exonuclease 4</fullName>
    </recommendedName>
</protein>
<dbReference type="InterPro" id="IPR036397">
    <property type="entry name" value="RNaseH_sf"/>
</dbReference>
<evidence type="ECO:0000256" key="2">
    <source>
        <dbReference type="ARBA" id="ARBA00010489"/>
    </source>
</evidence>
<dbReference type="InterPro" id="IPR013520">
    <property type="entry name" value="Ribonucl_H"/>
</dbReference>
<reference evidence="11 12" key="1">
    <citation type="submission" date="2015-04" db="EMBL/GenBank/DDBJ databases">
        <title>Complete genome sequence of Schizopora paradoxa KUC8140, a cosmopolitan wood degrader in East Asia.</title>
        <authorList>
            <consortium name="DOE Joint Genome Institute"/>
            <person name="Min B."/>
            <person name="Park H."/>
            <person name="Jang Y."/>
            <person name="Kim J.-J."/>
            <person name="Kim K.H."/>
            <person name="Pangilinan J."/>
            <person name="Lipzen A."/>
            <person name="Riley R."/>
            <person name="Grigoriev I.V."/>
            <person name="Spatafora J.W."/>
            <person name="Choi I.-G."/>
        </authorList>
    </citation>
    <scope>NUCLEOTIDE SEQUENCE [LARGE SCALE GENOMIC DNA]</scope>
    <source>
        <strain evidence="11 12">KUC8140</strain>
    </source>
</reference>
<evidence type="ECO:0000313" key="12">
    <source>
        <dbReference type="Proteomes" id="UP000053477"/>
    </source>
</evidence>
<dbReference type="InterPro" id="IPR047021">
    <property type="entry name" value="REXO1/3/4-like"/>
</dbReference>
<dbReference type="Proteomes" id="UP000053477">
    <property type="component" value="Unassembled WGS sequence"/>
</dbReference>
<dbReference type="InParanoid" id="A0A0H2SAT8"/>
<accession>A0A0H2SAT8</accession>
<keyword evidence="12" id="KW-1185">Reference proteome</keyword>
<dbReference type="GO" id="GO:0006364">
    <property type="term" value="P:rRNA processing"/>
    <property type="evidence" value="ECO:0007669"/>
    <property type="project" value="UniProtKB-KW"/>
</dbReference>
<sequence length="195" mass="21190">MQTSGPDNHIVALGTICCGVGPGGSTAMLARVSLVDYRGRTLLDVYVRPTMPVTDYRTGATGIEAGHLISEQSMPFSTVQSVVAETIKGKILVGHSIWNDLSVLGIPHPAVATRDVALYHPFKNALQAPNQTVGLQTLCWHLMRRRIQYGKLDSVENARAALDLYRSDAAEWEKAITSATWPCALPPSTHSRCYC</sequence>
<keyword evidence="7" id="KW-0269">Exonuclease</keyword>
<evidence type="ECO:0000256" key="4">
    <source>
        <dbReference type="ARBA" id="ARBA00022552"/>
    </source>
</evidence>
<organism evidence="11 12">
    <name type="scientific">Schizopora paradoxa</name>
    <dbReference type="NCBI Taxonomy" id="27342"/>
    <lineage>
        <taxon>Eukaryota</taxon>
        <taxon>Fungi</taxon>
        <taxon>Dikarya</taxon>
        <taxon>Basidiomycota</taxon>
        <taxon>Agaricomycotina</taxon>
        <taxon>Agaricomycetes</taxon>
        <taxon>Hymenochaetales</taxon>
        <taxon>Schizoporaceae</taxon>
        <taxon>Schizopora</taxon>
    </lineage>
</organism>
<keyword evidence="6" id="KW-0378">Hydrolase</keyword>
<proteinExistence type="inferred from homology"/>
<evidence type="ECO:0000256" key="7">
    <source>
        <dbReference type="ARBA" id="ARBA00022839"/>
    </source>
</evidence>
<dbReference type="Gene3D" id="3.30.420.10">
    <property type="entry name" value="Ribonuclease H-like superfamily/Ribonuclease H"/>
    <property type="match status" value="1"/>
</dbReference>
<evidence type="ECO:0000259" key="10">
    <source>
        <dbReference type="SMART" id="SM00479"/>
    </source>
</evidence>
<gene>
    <name evidence="11" type="ORF">SCHPADRAFT_939975</name>
</gene>